<protein>
    <submittedName>
        <fullName evidence="1">Uncharacterized protein</fullName>
    </submittedName>
</protein>
<proteinExistence type="predicted"/>
<dbReference type="Proteomes" id="UP001604335">
    <property type="component" value="Unassembled WGS sequence"/>
</dbReference>
<accession>A0ABW7CBQ4</accession>
<dbReference type="InterPro" id="IPR029044">
    <property type="entry name" value="Nucleotide-diphossugar_trans"/>
</dbReference>
<dbReference type="RefSeq" id="WP_393013817.1">
    <property type="nucleotide sequence ID" value="NZ_JAZAQF010000074.1"/>
</dbReference>
<comment type="caution">
    <text evidence="1">The sequence shown here is derived from an EMBL/GenBank/DDBJ whole genome shotgun (WGS) entry which is preliminary data.</text>
</comment>
<gene>
    <name evidence="1" type="ORF">VPK24_12440</name>
</gene>
<organism evidence="1 2">
    <name type="scientific">Limnothrix redekei LRLZ20PSL1</name>
    <dbReference type="NCBI Taxonomy" id="3112953"/>
    <lineage>
        <taxon>Bacteria</taxon>
        <taxon>Bacillati</taxon>
        <taxon>Cyanobacteriota</taxon>
        <taxon>Cyanophyceae</taxon>
        <taxon>Pseudanabaenales</taxon>
        <taxon>Pseudanabaenaceae</taxon>
        <taxon>Limnothrix</taxon>
    </lineage>
</organism>
<name>A0ABW7CBQ4_9CYAN</name>
<dbReference type="EMBL" id="JAZAQF010000074">
    <property type="protein sequence ID" value="MFG3818451.1"/>
    <property type="molecule type" value="Genomic_DNA"/>
</dbReference>
<evidence type="ECO:0000313" key="1">
    <source>
        <dbReference type="EMBL" id="MFG3818451.1"/>
    </source>
</evidence>
<evidence type="ECO:0000313" key="2">
    <source>
        <dbReference type="Proteomes" id="UP001604335"/>
    </source>
</evidence>
<dbReference type="SUPFAM" id="SSF53448">
    <property type="entry name" value="Nucleotide-diphospho-sugar transferases"/>
    <property type="match status" value="1"/>
</dbReference>
<reference evidence="2" key="1">
    <citation type="journal article" date="2024" name="Algal Res.">
        <title>Biochemical, toxicological and genomic investigation of a high-biomass producing Limnothrix strain isolated from Italian shallow drinking water reservoir.</title>
        <authorList>
            <person name="Simonazzi M."/>
            <person name="Shishido T.K."/>
            <person name="Delbaje E."/>
            <person name="Wahlsten M."/>
            <person name="Fewer D.P."/>
            <person name="Sivonen K."/>
            <person name="Pezzolesi L."/>
            <person name="Pistocchi R."/>
        </authorList>
    </citation>
    <scope>NUCLEOTIDE SEQUENCE [LARGE SCALE GENOMIC DNA]</scope>
    <source>
        <strain evidence="2">LRLZ20PSL1</strain>
    </source>
</reference>
<sequence>MNDRPFLSIVTATTGKFSQDWLTRLLTVQGPVEFVMVYPPGVQPRPTDDLRVRALISPFRGEVLQRFTGLLNATGNYTIALDDDDFIHPDICSLVKQFSQLFPDDWVLRLSIQNIPRQHTLEIEAPWLPIPNLEMIAHISNRQSSELNSKIHSLRPIPIAPLQNPINWILAISPFEQRRDHHGRHIENFNNRVWKTDLLKLPLGDWSRVMKIYGNLYWLPSWSLDRALGLFVQASHFDPNLRWIGYSIQGPEQVRYILSNTNSETQVKKISHRFHFSADLLLTKRFPEYGYFWNLFFDGFYTTIKQYIKLLYAKLLSLRR</sequence>
<keyword evidence="2" id="KW-1185">Reference proteome</keyword>